<dbReference type="EMBL" id="UYRR01035058">
    <property type="protein sequence ID" value="VDK63337.1"/>
    <property type="molecule type" value="Genomic_DNA"/>
</dbReference>
<evidence type="ECO:0000313" key="1">
    <source>
        <dbReference type="EMBL" id="VDK63337.1"/>
    </source>
</evidence>
<proteinExistence type="predicted"/>
<name>A0A0M3KCM0_ANISI</name>
<reference evidence="1 2" key="2">
    <citation type="submission" date="2018-11" db="EMBL/GenBank/DDBJ databases">
        <authorList>
            <consortium name="Pathogen Informatics"/>
        </authorList>
    </citation>
    <scope>NUCLEOTIDE SEQUENCE [LARGE SCALE GENOMIC DNA]</scope>
</reference>
<evidence type="ECO:0000313" key="3">
    <source>
        <dbReference type="WBParaSite" id="ASIM_0001872101-mRNA-1"/>
    </source>
</evidence>
<evidence type="ECO:0000313" key="2">
    <source>
        <dbReference type="Proteomes" id="UP000267096"/>
    </source>
</evidence>
<gene>
    <name evidence="1" type="ORF">ASIM_LOCUS18117</name>
</gene>
<organism evidence="3">
    <name type="scientific">Anisakis simplex</name>
    <name type="common">Herring worm</name>
    <dbReference type="NCBI Taxonomy" id="6269"/>
    <lineage>
        <taxon>Eukaryota</taxon>
        <taxon>Metazoa</taxon>
        <taxon>Ecdysozoa</taxon>
        <taxon>Nematoda</taxon>
        <taxon>Chromadorea</taxon>
        <taxon>Rhabditida</taxon>
        <taxon>Spirurina</taxon>
        <taxon>Ascaridomorpha</taxon>
        <taxon>Ascaridoidea</taxon>
        <taxon>Anisakidae</taxon>
        <taxon>Anisakis</taxon>
        <taxon>Anisakis simplex complex</taxon>
    </lineage>
</organism>
<dbReference type="Proteomes" id="UP000267096">
    <property type="component" value="Unassembled WGS sequence"/>
</dbReference>
<accession>A0A0M3KCM0</accession>
<keyword evidence="2" id="KW-1185">Reference proteome</keyword>
<dbReference type="AlphaFoldDB" id="A0A0M3KCM0"/>
<sequence length="136" mass="15548">MDNRGIGDVWHQGFERPAAFIDRATLLRDPTSHMRTPLLETARGPFLDNMGFFNDYDPSLFTNLGHNFAHNFANHYQQNTQFQQDHFFNNFNSMGSPLLTCAEQTPPIGRTTVLQYSKEISRAISSSPPKLMPETR</sequence>
<protein>
    <submittedName>
        <fullName evidence="3">Nuclear hormone receptor family member odr-7 (inferred by orthology to a C. elegans protein)</fullName>
    </submittedName>
</protein>
<reference evidence="3" key="1">
    <citation type="submission" date="2017-02" db="UniProtKB">
        <authorList>
            <consortium name="WormBaseParasite"/>
        </authorList>
    </citation>
    <scope>IDENTIFICATION</scope>
</reference>
<dbReference type="WBParaSite" id="ASIM_0001872101-mRNA-1">
    <property type="protein sequence ID" value="ASIM_0001872101-mRNA-1"/>
    <property type="gene ID" value="ASIM_0001872101"/>
</dbReference>